<feature type="compositionally biased region" description="Acidic residues" evidence="1">
    <location>
        <begin position="290"/>
        <end position="314"/>
    </location>
</feature>
<feature type="compositionally biased region" description="Basic residues" evidence="1">
    <location>
        <begin position="326"/>
        <end position="337"/>
    </location>
</feature>
<feature type="compositionally biased region" description="Polar residues" evidence="1">
    <location>
        <begin position="377"/>
        <end position="386"/>
    </location>
</feature>
<organism evidence="2 3">
    <name type="scientific">Vitrella brassicaformis (strain CCMP3155)</name>
    <dbReference type="NCBI Taxonomy" id="1169540"/>
    <lineage>
        <taxon>Eukaryota</taxon>
        <taxon>Sar</taxon>
        <taxon>Alveolata</taxon>
        <taxon>Colpodellida</taxon>
        <taxon>Vitrellaceae</taxon>
        <taxon>Vitrella</taxon>
    </lineage>
</organism>
<feature type="compositionally biased region" description="Basic and acidic residues" evidence="1">
    <location>
        <begin position="1100"/>
        <end position="1115"/>
    </location>
</feature>
<feature type="compositionally biased region" description="Basic and acidic residues" evidence="1">
    <location>
        <begin position="183"/>
        <end position="194"/>
    </location>
</feature>
<feature type="compositionally biased region" description="Basic and acidic residues" evidence="1">
    <location>
        <begin position="1138"/>
        <end position="1150"/>
    </location>
</feature>
<dbReference type="VEuPathDB" id="CryptoDB:Vbra_18499"/>
<dbReference type="EMBL" id="CDMY01000781">
    <property type="protein sequence ID" value="CEM33334.1"/>
    <property type="molecule type" value="Genomic_DNA"/>
</dbReference>
<feature type="region of interest" description="Disordered" evidence="1">
    <location>
        <begin position="1344"/>
        <end position="1417"/>
    </location>
</feature>
<feature type="region of interest" description="Disordered" evidence="1">
    <location>
        <begin position="591"/>
        <end position="709"/>
    </location>
</feature>
<evidence type="ECO:0000313" key="3">
    <source>
        <dbReference type="Proteomes" id="UP000041254"/>
    </source>
</evidence>
<feature type="compositionally biased region" description="Low complexity" evidence="1">
    <location>
        <begin position="651"/>
        <end position="660"/>
    </location>
</feature>
<reference evidence="2 3" key="1">
    <citation type="submission" date="2014-11" db="EMBL/GenBank/DDBJ databases">
        <authorList>
            <person name="Zhu J."/>
            <person name="Qi W."/>
            <person name="Song R."/>
        </authorList>
    </citation>
    <scope>NUCLEOTIDE SEQUENCE [LARGE SCALE GENOMIC DNA]</scope>
</reference>
<feature type="region of interest" description="Disordered" evidence="1">
    <location>
        <begin position="1"/>
        <end position="96"/>
    </location>
</feature>
<feature type="compositionally biased region" description="Acidic residues" evidence="1">
    <location>
        <begin position="45"/>
        <end position="54"/>
    </location>
</feature>
<feature type="compositionally biased region" description="Basic and acidic residues" evidence="1">
    <location>
        <begin position="1364"/>
        <end position="1405"/>
    </location>
</feature>
<dbReference type="OMA" id="MYSESRS"/>
<dbReference type="Gene3D" id="1.20.5.2050">
    <property type="match status" value="1"/>
</dbReference>
<accession>A0A0G4GRU3</accession>
<sequence length="1512" mass="162996">MEGEAEDCSRPQLPSQQLDVSPPQETEGGKDSRQMTNNGGPSDDWCADGEESDASEMAGGEGGAAAKKKARPKKAPPKKSGDGSGRNGNGRAKPSVCPFCKIRLNSQIESLSRHIAMCQGSCARADDILHDIELMVKDLPPEERPIITPTNRHSNRQPPPVPDHCIAKSRPRRQAALNLKYPFKRDGDKRPHAEDENDEANDDSSRNNKGNGRAKSKGKSAPATPATKPLMRTRAAKGGVADDEPSIEVGEAYRDSRAILRDCEEAMRALADAALSFDQEEWHRGRHETTDDEGQDEGEMDEDPAADEEVDSEWEYAKDSRQRKGDNKHKRAKRRRIAAQPQEEGDDVGQPRPSGVSMDGGMDDAGLQLFAKIVARAQTNGTSPADFSQEPESKGKGNDRGEEPPVDQTAEGTTQDNRDPDDAALRLPLKEPGQQQQNRSHESALPPLYSLAVAALSHPKASELLAELQSEGQLPIPLSGQQGEALQQQLAELLRADGKATFRPSNVRASIKAADEDHSPMTTPERTVDPGATNKNHHQQHHPPLSEGDVGNNGGGSSQKRGRSKSSGNDASLAAALADDGIDDELALAFLDDLDDDMDSRPRKRRQVRGGRKGRGQGAARRKTGAAHGTSKGKRGRGKANDGGRRKKAAGKNGESTPPSLLVPPPPLTDAADPSTSPSQPPAPSSAHPNQESKSVLASSSPFPSPFFALSDEDQMEWQRLLRQKAQELTFMSRRRKKADDDAGGGGTSAAPADSLGGPSASLLSILNRRKRLQQGGDDAEAADDAESAGDEDKPKDGASPAARCPFTFGRPPPPYPYPPPPAPPPDTGWGAPPYPPPPLHGYRPDGPYHPAPYVPPHPPYAAIRHPHFPLMHHPMHEGGFAPCNCPECVNARRGGPPLPARPPMWHQQHAAVDRGSPALKGEDGGVGDGTGSEVSMPDGEYDFFPMEGETEEAISSGQGIYFDSHTNNWFVPWWLDGKRKTRTFNKGRYGEHAFTVAKDFYCVAKRWGLMDVNNRLHARSTGFDPSKAYSALLGKPSAATPADSNNSRAESAPPDAAQDPPEEVGAESQQPQVGVKQQEDGPSDGLSSLVAAVTAMSMAKERQEKEAVSGDKRKAACLKSEPDAEGGQEEGGSRPPSSKERRVDGDPRELSAAPTSDAAKKPIQPPSFSSPGPPLHMPSPLSAQRSPHRPFPPPPPYPLVFPSKMIPPAAALSPHPHRPAFMAPSPPAPLFRMPNAREPTSSALLHRGPVGKRQAGSPRGVFWDPFTGAWCVEWPCQGHIRRKLFPVQQVQHDLHDKERMARVYYKELAEKGWLVPLNDQWDDAHFTFYKLFPNVMRNKPITPSLNIDMSGQHGGGKKASRVSKSDASSKSDDRQRNATPAAEDHDTAKREEPSKPTDGKDRESQAAPPQSDSPFARIKTERDLEGPRPAISTLPPHTPAFGYPNHIPFYGPPPHSAHEAAPIRSPTSTLLPRRRPDGHVPMLSLGVPSYPPASMGHGWTGARPPPAAGGV</sequence>
<feature type="region of interest" description="Disordered" evidence="1">
    <location>
        <begin position="1445"/>
        <end position="1486"/>
    </location>
</feature>
<feature type="region of interest" description="Disordered" evidence="1">
    <location>
        <begin position="1098"/>
        <end position="1196"/>
    </location>
</feature>
<feature type="region of interest" description="Disordered" evidence="1">
    <location>
        <begin position="275"/>
        <end position="445"/>
    </location>
</feature>
<feature type="region of interest" description="Disordered" evidence="1">
    <location>
        <begin position="728"/>
        <end position="833"/>
    </location>
</feature>
<feature type="compositionally biased region" description="Basic and acidic residues" evidence="1">
    <location>
        <begin position="280"/>
        <end position="289"/>
    </location>
</feature>
<evidence type="ECO:0000256" key="1">
    <source>
        <dbReference type="SAM" id="MobiDB-lite"/>
    </source>
</evidence>
<feature type="compositionally biased region" description="Basic residues" evidence="1">
    <location>
        <begin position="66"/>
        <end position="77"/>
    </location>
</feature>
<feature type="compositionally biased region" description="Basic and acidic residues" evidence="1">
    <location>
        <begin position="315"/>
        <end position="325"/>
    </location>
</feature>
<proteinExistence type="predicted"/>
<feature type="compositionally biased region" description="Low complexity" evidence="1">
    <location>
        <begin position="697"/>
        <end position="709"/>
    </location>
</feature>
<evidence type="ECO:0000313" key="2">
    <source>
        <dbReference type="EMBL" id="CEM33334.1"/>
    </source>
</evidence>
<dbReference type="InParanoid" id="A0A0G4GRU3"/>
<feature type="compositionally biased region" description="Pro residues" evidence="1">
    <location>
        <begin position="811"/>
        <end position="833"/>
    </location>
</feature>
<feature type="region of interest" description="Disordered" evidence="1">
    <location>
        <begin position="497"/>
        <end position="572"/>
    </location>
</feature>
<name>A0A0G4GRU3_VITBC</name>
<feature type="region of interest" description="Disordered" evidence="1">
    <location>
        <begin position="140"/>
        <end position="254"/>
    </location>
</feature>
<feature type="compositionally biased region" description="Acidic residues" evidence="1">
    <location>
        <begin position="778"/>
        <end position="790"/>
    </location>
</feature>
<protein>
    <submittedName>
        <fullName evidence="2">Uncharacterized protein</fullName>
    </submittedName>
</protein>
<feature type="compositionally biased region" description="Low complexity" evidence="1">
    <location>
        <begin position="1050"/>
        <end position="1060"/>
    </location>
</feature>
<dbReference type="Proteomes" id="UP000041254">
    <property type="component" value="Unassembled WGS sequence"/>
</dbReference>
<feature type="compositionally biased region" description="Basic and acidic residues" evidence="1">
    <location>
        <begin position="391"/>
        <end position="403"/>
    </location>
</feature>
<keyword evidence="3" id="KW-1185">Reference proteome</keyword>
<gene>
    <name evidence="2" type="ORF">Vbra_18499</name>
</gene>
<feature type="region of interest" description="Disordered" evidence="1">
    <location>
        <begin position="1036"/>
        <end position="1086"/>
    </location>
</feature>
<feature type="compositionally biased region" description="Basic residues" evidence="1">
    <location>
        <begin position="602"/>
        <end position="638"/>
    </location>
</feature>